<feature type="region of interest" description="Disordered" evidence="2">
    <location>
        <begin position="40"/>
        <end position="68"/>
    </location>
</feature>
<keyword evidence="3" id="KW-0812">Transmembrane</keyword>
<protein>
    <recommendedName>
        <fullName evidence="4">RRM domain-containing protein</fullName>
    </recommendedName>
</protein>
<organism evidence="5 6">
    <name type="scientific">Dipteronia dyeriana</name>
    <dbReference type="NCBI Taxonomy" id="168575"/>
    <lineage>
        <taxon>Eukaryota</taxon>
        <taxon>Viridiplantae</taxon>
        <taxon>Streptophyta</taxon>
        <taxon>Embryophyta</taxon>
        <taxon>Tracheophyta</taxon>
        <taxon>Spermatophyta</taxon>
        <taxon>Magnoliopsida</taxon>
        <taxon>eudicotyledons</taxon>
        <taxon>Gunneridae</taxon>
        <taxon>Pentapetalae</taxon>
        <taxon>rosids</taxon>
        <taxon>malvids</taxon>
        <taxon>Sapindales</taxon>
        <taxon>Sapindaceae</taxon>
        <taxon>Hippocastanoideae</taxon>
        <taxon>Acereae</taxon>
        <taxon>Dipteronia</taxon>
    </lineage>
</organism>
<proteinExistence type="predicted"/>
<evidence type="ECO:0000313" key="6">
    <source>
        <dbReference type="Proteomes" id="UP001280121"/>
    </source>
</evidence>
<accession>A0AAD9TYL4</accession>
<dbReference type="InterPro" id="IPR000504">
    <property type="entry name" value="RRM_dom"/>
</dbReference>
<feature type="domain" description="RRM" evidence="4">
    <location>
        <begin position="156"/>
        <end position="210"/>
    </location>
</feature>
<dbReference type="Gene3D" id="3.30.70.330">
    <property type="match status" value="1"/>
</dbReference>
<dbReference type="GO" id="GO:0003723">
    <property type="term" value="F:RNA binding"/>
    <property type="evidence" value="ECO:0007669"/>
    <property type="project" value="UniProtKB-UniRule"/>
</dbReference>
<evidence type="ECO:0000256" key="3">
    <source>
        <dbReference type="SAM" id="Phobius"/>
    </source>
</evidence>
<comment type="caution">
    <text evidence="5">The sequence shown here is derived from an EMBL/GenBank/DDBJ whole genome shotgun (WGS) entry which is preliminary data.</text>
</comment>
<dbReference type="Pfam" id="PF00076">
    <property type="entry name" value="RRM_1"/>
    <property type="match status" value="1"/>
</dbReference>
<dbReference type="AlphaFoldDB" id="A0AAD9TYL4"/>
<name>A0AAD9TYL4_9ROSI</name>
<keyword evidence="1" id="KW-0694">RNA-binding</keyword>
<dbReference type="SUPFAM" id="SSF54928">
    <property type="entry name" value="RNA-binding domain, RBD"/>
    <property type="match status" value="1"/>
</dbReference>
<gene>
    <name evidence="5" type="ORF">Ddye_019284</name>
</gene>
<dbReference type="EMBL" id="JANJYI010000006">
    <property type="protein sequence ID" value="KAK2644089.1"/>
    <property type="molecule type" value="Genomic_DNA"/>
</dbReference>
<dbReference type="InterPro" id="IPR035979">
    <property type="entry name" value="RBD_domain_sf"/>
</dbReference>
<sequence>MQSVFATSSMPPPSVPFRRRVGFGPPLKINNVIVRAESRNNLPLTPRPPPPPTLPVKKSPTRSPPQSLPEKLSNIILSPIMAPKALLEEIWGIVTGTNKAIAFFNASKGFVCGGIVWVVMVFTAVGIAVIRSCNIFSAYVKGKDEKKDLGASFLSTSLFVGDLDLRVNDSQLRQVFMTMGRVISVRVCRDMSTGHSLGYGYVNNGNITDG</sequence>
<feature type="transmembrane region" description="Helical" evidence="3">
    <location>
        <begin position="109"/>
        <end position="130"/>
    </location>
</feature>
<keyword evidence="3" id="KW-1133">Transmembrane helix</keyword>
<evidence type="ECO:0000256" key="2">
    <source>
        <dbReference type="SAM" id="MobiDB-lite"/>
    </source>
</evidence>
<dbReference type="PROSITE" id="PS50102">
    <property type="entry name" value="RRM"/>
    <property type="match status" value="1"/>
</dbReference>
<evidence type="ECO:0000256" key="1">
    <source>
        <dbReference type="PROSITE-ProRule" id="PRU00176"/>
    </source>
</evidence>
<evidence type="ECO:0000313" key="5">
    <source>
        <dbReference type="EMBL" id="KAK2644089.1"/>
    </source>
</evidence>
<dbReference type="Proteomes" id="UP001280121">
    <property type="component" value="Unassembled WGS sequence"/>
</dbReference>
<dbReference type="InterPro" id="IPR012677">
    <property type="entry name" value="Nucleotide-bd_a/b_plait_sf"/>
</dbReference>
<keyword evidence="3" id="KW-0472">Membrane</keyword>
<reference evidence="5" key="1">
    <citation type="journal article" date="2023" name="Plant J.">
        <title>Genome sequences and population genomics provide insights into the demographic history, inbreeding, and mutation load of two 'living fossil' tree species of Dipteronia.</title>
        <authorList>
            <person name="Feng Y."/>
            <person name="Comes H.P."/>
            <person name="Chen J."/>
            <person name="Zhu S."/>
            <person name="Lu R."/>
            <person name="Zhang X."/>
            <person name="Li P."/>
            <person name="Qiu J."/>
            <person name="Olsen K.M."/>
            <person name="Qiu Y."/>
        </authorList>
    </citation>
    <scope>NUCLEOTIDE SEQUENCE</scope>
    <source>
        <strain evidence="5">KIB01</strain>
    </source>
</reference>
<feature type="compositionally biased region" description="Pro residues" evidence="2">
    <location>
        <begin position="45"/>
        <end position="54"/>
    </location>
</feature>
<evidence type="ECO:0000259" key="4">
    <source>
        <dbReference type="PROSITE" id="PS50102"/>
    </source>
</evidence>
<keyword evidence="6" id="KW-1185">Reference proteome</keyword>